<keyword evidence="1" id="KW-0175">Coiled coil</keyword>
<proteinExistence type="predicted"/>
<dbReference type="Proteomes" id="UP000236319">
    <property type="component" value="Unassembled WGS sequence"/>
</dbReference>
<feature type="region of interest" description="Disordered" evidence="2">
    <location>
        <begin position="1257"/>
        <end position="1277"/>
    </location>
</feature>
<dbReference type="GeneID" id="39876906"/>
<name>A0A2H6KJH1_9APIC</name>
<evidence type="ECO:0000256" key="2">
    <source>
        <dbReference type="SAM" id="MobiDB-lite"/>
    </source>
</evidence>
<organism evidence="4 5">
    <name type="scientific">Babesia ovata</name>
    <dbReference type="NCBI Taxonomy" id="189622"/>
    <lineage>
        <taxon>Eukaryota</taxon>
        <taxon>Sar</taxon>
        <taxon>Alveolata</taxon>
        <taxon>Apicomplexa</taxon>
        <taxon>Aconoidasida</taxon>
        <taxon>Piroplasmida</taxon>
        <taxon>Babesiidae</taxon>
        <taxon>Babesia</taxon>
    </lineage>
</organism>
<comment type="caution">
    <text evidence="4">The sequence shown here is derived from an EMBL/GenBank/DDBJ whole genome shotgun (WGS) entry which is preliminary data.</text>
</comment>
<dbReference type="RefSeq" id="XP_028869379.1">
    <property type="nucleotide sequence ID" value="XM_029013546.1"/>
</dbReference>
<evidence type="ECO:0000256" key="1">
    <source>
        <dbReference type="SAM" id="Coils"/>
    </source>
</evidence>
<feature type="compositionally biased region" description="Basic and acidic residues" evidence="2">
    <location>
        <begin position="1257"/>
        <end position="1266"/>
    </location>
</feature>
<evidence type="ECO:0008006" key="6">
    <source>
        <dbReference type="Google" id="ProtNLM"/>
    </source>
</evidence>
<feature type="coiled-coil region" evidence="1">
    <location>
        <begin position="148"/>
        <end position="212"/>
    </location>
</feature>
<sequence length="1525" mass="170973">MSFLHGVLDNIQPKLGLHKDDVQTAIESLNANKHRGKEGFNDAIGKVVEGVKEYNESVKASNKKVSEQIKLLQGQVGENFKNTGRKIDYNDKKQRETVGLIDSKLEECKNNASAFVASLSTHSETIDNFNNTLCNRVRVVKNNVEHEKGRLHNVAAKEKENLDALQKNIESALSEVKCNVNKKIEADVRRLVRELKEALKPILQALQKLSKELRQHVVALGKWIGDADSAVQKALAHVEKIIEEVDGSNKSAIDQAIQQIEGEAGVLHFQFEQLRDKYNDVVAKVKGQDGDGKGDCAVKKLSEVENEVRSKVPGDFKTFNDDSVNNVWNMKYLIDFLTTQIEGNVKWYVGTLASALRDAVKKANPTFVRGHIPGLKALQGTDLWTLPKFGGRLEMTVGLKGVDGLGANLERFLSNLNSAKNAWDEKTPAIAASSIYQEIVNGLGEAIGKKATDVNDRLFSLLQTAAFNGINAAQVEVKKIVSEHLDAIQKLDGRLEGEAYAAQNAILVQASAVTHTLKALCAEIKNAAQLDKDSAKSKLEELKSKFFAQSTDAQGSINKIHSDISKLQKELDSGPIHNLKYFLDHHADKTCQNIIGPLNKSVNREITDAETKMVSNARKQYVMTIKFLVQQFVEKVTSELDGLPTQISEDLEKGHKKFMKLFETEFCTKAEEIKRIDPKILTKDNSPLSQAATKFRAALSSFFIKFKQHSEFTSDSEKIRPSRKALDTLLEGPQYSRHFDHKFSTNLEKLNESLTEFNPKSYGEGTYSYILEGFRKGFSALAGEMEKAYVSTYSGAAKALTWDENSDEFEKCPSVCVTTISTFYEQLFCLFYNSCMEWRNFSVDGTATRGTNRDELKEYLTNQGYEIQNLKKDKTGRHVKDILSKAFQGHEFRQPPNPAQPNFAHYLHSIRKSEGILCKLHSYADLFYRGSHLTHYANAKLPCTIRDIMSWFCGLQYRPVYEAFRDKYYKLVMKNEETDPIMKLNNSRLLNSLSSTMTLSSTLLLTICGTGRGAQNAAYPYAMDWSNNHGRFYYPSGVDELMDTMKYLVSRLHTALVFLYHQCRLTVSQANGWRDCKYGRDVMSTKLPCKNHASNESECQPRSPLQSYLSDSLLGQLPHQLTTIGCKTSCGTCPRLSPGQQCVTPMGFWDISTSASISGTGRDICEILDQFCKEAESPLPSLYRCLMSLKPQPPKTLHEMFGLYYNLLRCRAPGKYADNLEFTAHLENKIIPKVSIFLSDNTQTKGLTNALSKLHNSDHDHIHSPKPDAATKTGTHSDLSSVTVPSNCTKSLTCAYYLQPSCFDAYHTFPQKHAEVYFSWFLYLAWDFHELLKSLFEAFCGIDCKSSGCSSCNCLTGKHGVSEPKSEPKAQPIGQAIGQAKSEPNAQPKPGCHCLSMVQCSGVQPTLFRYGFTFGNPERLMNGSSRKTCDNFCAQLKKVIESEHFRKLFKVIDEFIWTIRTPFSYLLLALWSLSLLYLLHIAVVRLDVLRIRSHLKSPSSHRIAAQSLLAAARVRALANVKYFSP</sequence>
<protein>
    <recommendedName>
        <fullName evidence="6">Extracellular matrix-binding ebh</fullName>
    </recommendedName>
</protein>
<dbReference type="VEuPathDB" id="PiroplasmaDB:BOVATA_046290"/>
<feature type="transmembrane region" description="Helical" evidence="3">
    <location>
        <begin position="1463"/>
        <end position="1486"/>
    </location>
</feature>
<evidence type="ECO:0000313" key="4">
    <source>
        <dbReference type="EMBL" id="GBE63136.1"/>
    </source>
</evidence>
<keyword evidence="3" id="KW-1133">Transmembrane helix</keyword>
<keyword evidence="5" id="KW-1185">Reference proteome</keyword>
<gene>
    <name evidence="4" type="ORF">BOVATA_046290</name>
</gene>
<keyword evidence="3" id="KW-0812">Transmembrane</keyword>
<evidence type="ECO:0000256" key="3">
    <source>
        <dbReference type="SAM" id="Phobius"/>
    </source>
</evidence>
<accession>A0A2H6KJH1</accession>
<dbReference type="OrthoDB" id="5423371at2759"/>
<evidence type="ECO:0000313" key="5">
    <source>
        <dbReference type="Proteomes" id="UP000236319"/>
    </source>
</evidence>
<reference evidence="4 5" key="1">
    <citation type="journal article" date="2017" name="BMC Genomics">
        <title>Whole-genome assembly of Babesia ovata and comparative genomics between closely related pathogens.</title>
        <authorList>
            <person name="Yamagishi J."/>
            <person name="Asada M."/>
            <person name="Hakimi H."/>
            <person name="Tanaka T.Q."/>
            <person name="Sugimoto C."/>
            <person name="Kawazu S."/>
        </authorList>
    </citation>
    <scope>NUCLEOTIDE SEQUENCE [LARGE SCALE GENOMIC DNA]</scope>
    <source>
        <strain evidence="4 5">Miyake</strain>
    </source>
</reference>
<keyword evidence="3" id="KW-0472">Membrane</keyword>
<dbReference type="EMBL" id="BDSA01000016">
    <property type="protein sequence ID" value="GBE63136.1"/>
    <property type="molecule type" value="Genomic_DNA"/>
</dbReference>